<dbReference type="RefSeq" id="WP_062300623.1">
    <property type="nucleotide sequence ID" value="NZ_LRPB01000012.1"/>
</dbReference>
<name>A0A150Y146_9BACT</name>
<evidence type="ECO:0000256" key="1">
    <source>
        <dbReference type="SAM" id="MobiDB-lite"/>
    </source>
</evidence>
<dbReference type="STRING" id="1914963.AWW67_01425"/>
<feature type="compositionally biased region" description="Basic residues" evidence="1">
    <location>
        <begin position="54"/>
        <end position="63"/>
    </location>
</feature>
<accession>A0A150Y146</accession>
<comment type="caution">
    <text evidence="2">The sequence shown here is derived from an EMBL/GenBank/DDBJ whole genome shotgun (WGS) entry which is preliminary data.</text>
</comment>
<feature type="region of interest" description="Disordered" evidence="1">
    <location>
        <begin position="24"/>
        <end position="66"/>
    </location>
</feature>
<dbReference type="Proteomes" id="UP000075663">
    <property type="component" value="Unassembled WGS sequence"/>
</dbReference>
<feature type="compositionally biased region" description="Basic and acidic residues" evidence="1">
    <location>
        <begin position="26"/>
        <end position="53"/>
    </location>
</feature>
<evidence type="ECO:0000313" key="2">
    <source>
        <dbReference type="EMBL" id="KYG84733.1"/>
    </source>
</evidence>
<proteinExistence type="predicted"/>
<protein>
    <submittedName>
        <fullName evidence="2">Uncharacterized protein</fullName>
    </submittedName>
</protein>
<reference evidence="2 3" key="1">
    <citation type="submission" date="2016-01" db="EMBL/GenBank/DDBJ databases">
        <title>Genome sequencing of Roseivirga seohaensis SW-152.</title>
        <authorList>
            <person name="Selvaratnam C."/>
            <person name="Thevarajoo S."/>
            <person name="Goh K.M."/>
            <person name="Ee R."/>
            <person name="Chan K.-G."/>
            <person name="Chong C.S."/>
        </authorList>
    </citation>
    <scope>NUCLEOTIDE SEQUENCE [LARGE SCALE GENOMIC DNA]</scope>
    <source>
        <strain evidence="2 3">SW-152</strain>
    </source>
</reference>
<sequence>MKRVILFVGIMVVGLFAEGEIQAQRRSNESRNNRDKGRVEKRDDNRGRNDNRKKVYSSRAKKNGRTETVVKKVVVRNNGYRYSDNRRDNRWRRVDNSYYDYDFKNGRRNVVYRNAAPSSRHIWVNGYWEYNRRLRRDVWVPGHWAVRRDYHRWQEGRYSVIGGVRVWVPGVWIRVF</sequence>
<dbReference type="EMBL" id="LRPB01000012">
    <property type="protein sequence ID" value="KYG84733.1"/>
    <property type="molecule type" value="Genomic_DNA"/>
</dbReference>
<evidence type="ECO:0000313" key="3">
    <source>
        <dbReference type="Proteomes" id="UP000075663"/>
    </source>
</evidence>
<gene>
    <name evidence="2" type="ORF">AWW67_01425</name>
</gene>
<organism evidence="2 3">
    <name type="scientific">Roseivirga seohaensis</name>
    <dbReference type="NCBI Taxonomy" id="1914963"/>
    <lineage>
        <taxon>Bacteria</taxon>
        <taxon>Pseudomonadati</taxon>
        <taxon>Bacteroidota</taxon>
        <taxon>Cytophagia</taxon>
        <taxon>Cytophagales</taxon>
        <taxon>Roseivirgaceae</taxon>
        <taxon>Roseivirga</taxon>
    </lineage>
</organism>
<dbReference type="Pfam" id="PF12779">
    <property type="entry name" value="WXXGXW"/>
    <property type="match status" value="2"/>
</dbReference>
<dbReference type="AlphaFoldDB" id="A0A150Y146"/>
<dbReference type="InterPro" id="IPR024447">
    <property type="entry name" value="YXWGXW_rpt"/>
</dbReference>